<evidence type="ECO:0000313" key="2">
    <source>
        <dbReference type="Proteomes" id="UP001231518"/>
    </source>
</evidence>
<comment type="caution">
    <text evidence="1">The sequence shown here is derived from an EMBL/GenBank/DDBJ whole genome shotgun (WGS) entry which is preliminary data.</text>
</comment>
<sequence>MVALCLMGRILHGPSAVQSMLRVRSTGTRSFPETKFHSSCFPNRVCDHVSCHCRHPRVGFKCRRPGEPSLCQSTDVGRGERCACCDLENDNEFRQLYYSIICLPLSLSCHGCSVEDGKVYFMREFYLCSV</sequence>
<keyword evidence="2" id="KW-1185">Reference proteome</keyword>
<gene>
    <name evidence="1" type="ORF">PYW07_006045</name>
</gene>
<organism evidence="1 2">
    <name type="scientific">Mythimna separata</name>
    <name type="common">Oriental armyworm</name>
    <name type="synonym">Pseudaletia separata</name>
    <dbReference type="NCBI Taxonomy" id="271217"/>
    <lineage>
        <taxon>Eukaryota</taxon>
        <taxon>Metazoa</taxon>
        <taxon>Ecdysozoa</taxon>
        <taxon>Arthropoda</taxon>
        <taxon>Hexapoda</taxon>
        <taxon>Insecta</taxon>
        <taxon>Pterygota</taxon>
        <taxon>Neoptera</taxon>
        <taxon>Endopterygota</taxon>
        <taxon>Lepidoptera</taxon>
        <taxon>Glossata</taxon>
        <taxon>Ditrysia</taxon>
        <taxon>Noctuoidea</taxon>
        <taxon>Noctuidae</taxon>
        <taxon>Noctuinae</taxon>
        <taxon>Hadenini</taxon>
        <taxon>Mythimna</taxon>
    </lineage>
</organism>
<dbReference type="AlphaFoldDB" id="A0AAD7YKQ8"/>
<evidence type="ECO:0000313" key="1">
    <source>
        <dbReference type="EMBL" id="KAJ8718115.1"/>
    </source>
</evidence>
<proteinExistence type="predicted"/>
<accession>A0AAD7YKQ8</accession>
<protein>
    <submittedName>
        <fullName evidence="1">Uncharacterized protein</fullName>
    </submittedName>
</protein>
<dbReference type="Proteomes" id="UP001231518">
    <property type="component" value="Chromosome 18"/>
</dbReference>
<dbReference type="EMBL" id="JARGEI010000016">
    <property type="protein sequence ID" value="KAJ8718115.1"/>
    <property type="molecule type" value="Genomic_DNA"/>
</dbReference>
<reference evidence="1" key="1">
    <citation type="submission" date="2023-03" db="EMBL/GenBank/DDBJ databases">
        <title>Chromosome-level genomes of two armyworms, Mythimna separata and Mythimna loreyi, provide insights into the biosynthesis and reception of sex pheromones.</title>
        <authorList>
            <person name="Zhao H."/>
        </authorList>
    </citation>
    <scope>NUCLEOTIDE SEQUENCE</scope>
    <source>
        <strain evidence="1">BeijingLab</strain>
        <tissue evidence="1">Pupa</tissue>
    </source>
</reference>
<name>A0AAD7YKQ8_MYTSE</name>